<evidence type="ECO:0000256" key="3">
    <source>
        <dbReference type="ARBA" id="ARBA00013259"/>
    </source>
</evidence>
<proteinExistence type="predicted"/>
<organism evidence="10 11">
    <name type="scientific">Panicum virgatum</name>
    <name type="common">Blackwell switchgrass</name>
    <dbReference type="NCBI Taxonomy" id="38727"/>
    <lineage>
        <taxon>Eukaryota</taxon>
        <taxon>Viridiplantae</taxon>
        <taxon>Streptophyta</taxon>
        <taxon>Embryophyta</taxon>
        <taxon>Tracheophyta</taxon>
        <taxon>Spermatophyta</taxon>
        <taxon>Magnoliopsida</taxon>
        <taxon>Liliopsida</taxon>
        <taxon>Poales</taxon>
        <taxon>Poaceae</taxon>
        <taxon>PACMAD clade</taxon>
        <taxon>Panicoideae</taxon>
        <taxon>Panicodae</taxon>
        <taxon>Paniceae</taxon>
        <taxon>Panicinae</taxon>
        <taxon>Panicum</taxon>
        <taxon>Panicum sect. Hiantes</taxon>
    </lineage>
</organism>
<dbReference type="Pfam" id="PF00800">
    <property type="entry name" value="PDT"/>
    <property type="match status" value="1"/>
</dbReference>
<dbReference type="PANTHER" id="PTHR21022:SF20">
    <property type="entry name" value="AROGENATE DEHYDRATASE_PREPHENATE DEHYDRATASE 1, CHLOROPLASTIC"/>
    <property type="match status" value="1"/>
</dbReference>
<feature type="compositionally biased region" description="Pro residues" evidence="8">
    <location>
        <begin position="29"/>
        <end position="38"/>
    </location>
</feature>
<dbReference type="Proteomes" id="UP000823388">
    <property type="component" value="Chromosome 2N"/>
</dbReference>
<evidence type="ECO:0000256" key="4">
    <source>
        <dbReference type="ARBA" id="ARBA00022605"/>
    </source>
</evidence>
<dbReference type="GO" id="GO:0047769">
    <property type="term" value="F:arogenate dehydratase activity"/>
    <property type="evidence" value="ECO:0007669"/>
    <property type="project" value="UniProtKB-EC"/>
</dbReference>
<evidence type="ECO:0000256" key="2">
    <source>
        <dbReference type="ARBA" id="ARBA00004929"/>
    </source>
</evidence>
<dbReference type="PANTHER" id="PTHR21022">
    <property type="entry name" value="PREPHENATE DEHYDRATASE P PROTEIN"/>
    <property type="match status" value="1"/>
</dbReference>
<dbReference type="EMBL" id="CM029040">
    <property type="protein sequence ID" value="KAG2637273.1"/>
    <property type="molecule type" value="Genomic_DNA"/>
</dbReference>
<dbReference type="GO" id="GO:0009570">
    <property type="term" value="C:chloroplast stroma"/>
    <property type="evidence" value="ECO:0007669"/>
    <property type="project" value="UniProtKB-SubCell"/>
</dbReference>
<protein>
    <recommendedName>
        <fullName evidence="3">arogenate dehydratase</fullName>
        <ecNumber evidence="3">4.2.1.91</ecNumber>
    </recommendedName>
</protein>
<keyword evidence="5" id="KW-0057">Aromatic amino acid biosynthesis</keyword>
<keyword evidence="4" id="KW-0028">Amino-acid biosynthesis</keyword>
<dbReference type="InterPro" id="IPR002912">
    <property type="entry name" value="ACT_dom"/>
</dbReference>
<comment type="pathway">
    <text evidence="2">Amino-acid biosynthesis; L-phenylalanine biosynthesis; L-phenylalanine from L-arogenate: step 1/1.</text>
</comment>
<dbReference type="Gene3D" id="3.40.190.10">
    <property type="entry name" value="Periplasmic binding protein-like II"/>
    <property type="match status" value="1"/>
</dbReference>
<evidence type="ECO:0000256" key="8">
    <source>
        <dbReference type="SAM" id="MobiDB-lite"/>
    </source>
</evidence>
<dbReference type="PROSITE" id="PS00858">
    <property type="entry name" value="PREPHENATE_DEHYDR_2"/>
    <property type="match status" value="1"/>
</dbReference>
<evidence type="ECO:0000256" key="5">
    <source>
        <dbReference type="ARBA" id="ARBA00023141"/>
    </source>
</evidence>
<evidence type="ECO:0000256" key="6">
    <source>
        <dbReference type="ARBA" id="ARBA00023222"/>
    </source>
</evidence>
<dbReference type="InterPro" id="IPR045865">
    <property type="entry name" value="ACT-like_dom_sf"/>
</dbReference>
<keyword evidence="6" id="KW-0584">Phenylalanine biosynthesis</keyword>
<accession>A0A8T0VY04</accession>
<keyword evidence="11" id="KW-1185">Reference proteome</keyword>
<dbReference type="InterPro" id="IPR001086">
    <property type="entry name" value="Preph_deHydtase"/>
</dbReference>
<dbReference type="GO" id="GO:0009094">
    <property type="term" value="P:L-phenylalanine biosynthetic process"/>
    <property type="evidence" value="ECO:0007669"/>
    <property type="project" value="UniProtKB-KW"/>
</dbReference>
<evidence type="ECO:0000259" key="9">
    <source>
        <dbReference type="PROSITE" id="PS51671"/>
    </source>
</evidence>
<comment type="caution">
    <text evidence="10">The sequence shown here is derived from an EMBL/GenBank/DDBJ whole genome shotgun (WGS) entry which is preliminary data.</text>
</comment>
<dbReference type="InterPro" id="IPR018528">
    <property type="entry name" value="Preph_deHydtase_CS"/>
</dbReference>
<dbReference type="SUPFAM" id="SSF55021">
    <property type="entry name" value="ACT-like"/>
    <property type="match status" value="1"/>
</dbReference>
<dbReference type="GO" id="GO:0004664">
    <property type="term" value="F:prephenate dehydratase activity"/>
    <property type="evidence" value="ECO:0007669"/>
    <property type="project" value="InterPro"/>
</dbReference>
<dbReference type="SUPFAM" id="SSF53850">
    <property type="entry name" value="Periplasmic binding protein-like II"/>
    <property type="match status" value="1"/>
</dbReference>
<dbReference type="Gene3D" id="3.30.70.260">
    <property type="match status" value="1"/>
</dbReference>
<evidence type="ECO:0000256" key="1">
    <source>
        <dbReference type="ARBA" id="ARBA00004470"/>
    </source>
</evidence>
<evidence type="ECO:0000313" key="11">
    <source>
        <dbReference type="Proteomes" id="UP000823388"/>
    </source>
</evidence>
<dbReference type="PROSITE" id="PS51671">
    <property type="entry name" value="ACT"/>
    <property type="match status" value="1"/>
</dbReference>
<dbReference type="CDD" id="cd04905">
    <property type="entry name" value="ACT_CM-PDT"/>
    <property type="match status" value="1"/>
</dbReference>
<comment type="subcellular location">
    <subcellularLocation>
        <location evidence="1">Plastid</location>
        <location evidence="1">Chloroplast stroma</location>
    </subcellularLocation>
</comment>
<keyword evidence="7" id="KW-0456">Lyase</keyword>
<feature type="compositionally biased region" description="Basic residues" evidence="8">
    <location>
        <begin position="1"/>
        <end position="11"/>
    </location>
</feature>
<gene>
    <name evidence="10" type="ORF">PVAP13_2NG509500</name>
</gene>
<name>A0A8T0VY04_PANVG</name>
<feature type="region of interest" description="Disordered" evidence="8">
    <location>
        <begin position="1"/>
        <end position="42"/>
    </location>
</feature>
<evidence type="ECO:0000313" key="10">
    <source>
        <dbReference type="EMBL" id="KAG2637273.1"/>
    </source>
</evidence>
<dbReference type="AlphaFoldDB" id="A0A8T0VY04"/>
<dbReference type="EC" id="4.2.1.91" evidence="3"/>
<sequence>MKGPGHRRRRPSHQDQTANWVKDYLSSTSPPPQVPALPPDAASPSMSWPCRAALAAFLPRSICYLPAIVLAPPPKLRAARFSALPWRGPLVSTDLSLETERSSVRVTYQGSPGTVIEAMVLNAFPNCIAAPQKRSEGALEDLAQCEHSLSNLGVSKKNVDHGAAGAEIISKQNLRGAGVIGSARAAELYGLNILECNFQDASPNVTRYLVLARTANIPKEYEQYKTSIVFGLEEGPGTLHKALVAFWKRDLNLTKIESRPNRGKPMRTLGTEKQFNYIFYVDFEASVAEIPAQNALKELEEIASFLRVLGCYPSTRI</sequence>
<evidence type="ECO:0000256" key="7">
    <source>
        <dbReference type="ARBA" id="ARBA00023239"/>
    </source>
</evidence>
<reference evidence="10" key="1">
    <citation type="submission" date="2020-05" db="EMBL/GenBank/DDBJ databases">
        <title>WGS assembly of Panicum virgatum.</title>
        <authorList>
            <person name="Lovell J.T."/>
            <person name="Jenkins J."/>
            <person name="Shu S."/>
            <person name="Juenger T.E."/>
            <person name="Schmutz J."/>
        </authorList>
    </citation>
    <scope>NUCLEOTIDE SEQUENCE</scope>
    <source>
        <strain evidence="10">AP13</strain>
    </source>
</reference>
<feature type="domain" description="ACT" evidence="9">
    <location>
        <begin position="227"/>
        <end position="313"/>
    </location>
</feature>